<evidence type="ECO:0000256" key="4">
    <source>
        <dbReference type="ARBA" id="ARBA00022723"/>
    </source>
</evidence>
<organism evidence="12 13">
    <name type="scientific">Leersia perrieri</name>
    <dbReference type="NCBI Taxonomy" id="77586"/>
    <lineage>
        <taxon>Eukaryota</taxon>
        <taxon>Viridiplantae</taxon>
        <taxon>Streptophyta</taxon>
        <taxon>Embryophyta</taxon>
        <taxon>Tracheophyta</taxon>
        <taxon>Spermatophyta</taxon>
        <taxon>Magnoliopsida</taxon>
        <taxon>Liliopsida</taxon>
        <taxon>Poales</taxon>
        <taxon>Poaceae</taxon>
        <taxon>BOP clade</taxon>
        <taxon>Oryzoideae</taxon>
        <taxon>Oryzeae</taxon>
        <taxon>Oryzinae</taxon>
        <taxon>Leersia</taxon>
    </lineage>
</organism>
<proteinExistence type="inferred from homology"/>
<feature type="domain" description="Alcohol dehydrogenase-like N-terminal" evidence="11">
    <location>
        <begin position="38"/>
        <end position="75"/>
    </location>
</feature>
<dbReference type="GO" id="GO:0046294">
    <property type="term" value="P:formaldehyde catabolic process"/>
    <property type="evidence" value="ECO:0007669"/>
    <property type="project" value="TreeGrafter"/>
</dbReference>
<evidence type="ECO:0000256" key="9">
    <source>
        <dbReference type="RuleBase" id="RU361277"/>
    </source>
</evidence>
<feature type="domain" description="Alcohol dehydrogenase-like C-terminal" evidence="10">
    <location>
        <begin position="254"/>
        <end position="355"/>
    </location>
</feature>
<name>A0A0D9X1L8_9ORYZ</name>
<keyword evidence="4 9" id="KW-0479">Metal-binding</keyword>
<dbReference type="GO" id="GO:0004022">
    <property type="term" value="F:alcohol dehydrogenase (NAD+) activity"/>
    <property type="evidence" value="ECO:0007669"/>
    <property type="project" value="UniProtKB-EC"/>
</dbReference>
<dbReference type="InterPro" id="IPR002328">
    <property type="entry name" value="ADH_Zn_CS"/>
</dbReference>
<evidence type="ECO:0000256" key="6">
    <source>
        <dbReference type="ARBA" id="ARBA00023002"/>
    </source>
</evidence>
<keyword evidence="13" id="KW-1185">Reference proteome</keyword>
<dbReference type="InterPro" id="IPR013154">
    <property type="entry name" value="ADH-like_N"/>
</dbReference>
<sequence>MEQEQTNTAKPIRCRAAVSRVAGQPLVMEEVEVAPPRDHEVRIKITCTSICHTDITFWRLEGMHPSIFGHEAVGGGAMLGQGVALDPATWGHRPHPVHPSSPLLPGTPSLRIRMVESVGEHVREVAVGDMVVPVFAAQCSECPDCLSTRSNLCSRFPNIPGSMPRDGTTRFSFASTGEPIRHFISVSSFVEYTVVDITHIVKLDASFPQEMACLLSCGVSTGVGAAWKVAEVEPGSSVAVFGLGAVGLAVAQGARMRKRMGITDFINPNDTDGKTVSEVIKELTGGSGADYCFECIGSTSVMAEAFKSSRMGWGKTILIGVVGNMATIGIPSYDILQGRSVMGSLFGGIKPKDDIPMLAQKYLDKELELEEFITHQMGFDEINRAFELLVQGKSLRCIIWMDDAKENGVK</sequence>
<comment type="catalytic activity">
    <reaction evidence="8">
        <text>a primary alcohol + NAD(+) = an aldehyde + NADH + H(+)</text>
        <dbReference type="Rhea" id="RHEA:10736"/>
        <dbReference type="ChEBI" id="CHEBI:15378"/>
        <dbReference type="ChEBI" id="CHEBI:15734"/>
        <dbReference type="ChEBI" id="CHEBI:17478"/>
        <dbReference type="ChEBI" id="CHEBI:57540"/>
        <dbReference type="ChEBI" id="CHEBI:57945"/>
        <dbReference type="EC" id="1.1.1.1"/>
    </reaction>
</comment>
<dbReference type="eggNOG" id="KOG0022">
    <property type="taxonomic scope" value="Eukaryota"/>
</dbReference>
<dbReference type="EnsemblPlants" id="LPERR07G19590.1">
    <property type="protein sequence ID" value="LPERR07G19590.1"/>
    <property type="gene ID" value="LPERR07G19590"/>
</dbReference>
<evidence type="ECO:0008006" key="14">
    <source>
        <dbReference type="Google" id="ProtNLM"/>
    </source>
</evidence>
<comment type="subcellular location">
    <subcellularLocation>
        <location evidence="2">Cytoplasm</location>
    </subcellularLocation>
</comment>
<dbReference type="Pfam" id="PF00107">
    <property type="entry name" value="ADH_zinc_N"/>
    <property type="match status" value="1"/>
</dbReference>
<keyword evidence="5 9" id="KW-0862">Zinc</keyword>
<evidence type="ECO:0000256" key="3">
    <source>
        <dbReference type="ARBA" id="ARBA00011738"/>
    </source>
</evidence>
<reference evidence="12 13" key="1">
    <citation type="submission" date="2012-08" db="EMBL/GenBank/DDBJ databases">
        <title>Oryza genome evolution.</title>
        <authorList>
            <person name="Wing R.A."/>
        </authorList>
    </citation>
    <scope>NUCLEOTIDE SEQUENCE</scope>
</reference>
<dbReference type="SUPFAM" id="SSF51735">
    <property type="entry name" value="NAD(P)-binding Rossmann-fold domains"/>
    <property type="match status" value="1"/>
</dbReference>
<feature type="domain" description="Alcohol dehydrogenase-like N-terminal" evidence="11">
    <location>
        <begin position="115"/>
        <end position="203"/>
    </location>
</feature>
<dbReference type="GO" id="GO:0051903">
    <property type="term" value="F:S-(hydroxymethyl)glutathione dehydrogenase [NAD(P)+] activity"/>
    <property type="evidence" value="ECO:0007669"/>
    <property type="project" value="TreeGrafter"/>
</dbReference>
<dbReference type="Gene3D" id="3.40.50.720">
    <property type="entry name" value="NAD(P)-binding Rossmann-like Domain"/>
    <property type="match status" value="2"/>
</dbReference>
<dbReference type="InterPro" id="IPR011032">
    <property type="entry name" value="GroES-like_sf"/>
</dbReference>
<comment type="subunit">
    <text evidence="3">Homodimer.</text>
</comment>
<dbReference type="GO" id="GO:0008270">
    <property type="term" value="F:zinc ion binding"/>
    <property type="evidence" value="ECO:0007669"/>
    <property type="project" value="InterPro"/>
</dbReference>
<dbReference type="PROSITE" id="PS00059">
    <property type="entry name" value="ADH_ZINC"/>
    <property type="match status" value="1"/>
</dbReference>
<comment type="cofactor">
    <cofactor evidence="1 9">
        <name>Zn(2+)</name>
        <dbReference type="ChEBI" id="CHEBI:29105"/>
    </cofactor>
</comment>
<evidence type="ECO:0000259" key="11">
    <source>
        <dbReference type="Pfam" id="PF08240"/>
    </source>
</evidence>
<dbReference type="PANTHER" id="PTHR43880:SF10">
    <property type="entry name" value="ALCOHOL DEHYDROGENASE-LIKE 2"/>
    <property type="match status" value="1"/>
</dbReference>
<dbReference type="Proteomes" id="UP000032180">
    <property type="component" value="Chromosome 7"/>
</dbReference>
<evidence type="ECO:0000256" key="1">
    <source>
        <dbReference type="ARBA" id="ARBA00001947"/>
    </source>
</evidence>
<dbReference type="STRING" id="77586.A0A0D9X1L8"/>
<dbReference type="PANTHER" id="PTHR43880">
    <property type="entry name" value="ALCOHOL DEHYDROGENASE"/>
    <property type="match status" value="1"/>
</dbReference>
<dbReference type="InterPro" id="IPR036291">
    <property type="entry name" value="NAD(P)-bd_dom_sf"/>
</dbReference>
<evidence type="ECO:0000256" key="8">
    <source>
        <dbReference type="ARBA" id="ARBA00049243"/>
    </source>
</evidence>
<keyword evidence="6" id="KW-0560">Oxidoreductase</keyword>
<dbReference type="SUPFAM" id="SSF50129">
    <property type="entry name" value="GroES-like"/>
    <property type="match status" value="3"/>
</dbReference>
<reference evidence="12" key="3">
    <citation type="submission" date="2015-04" db="UniProtKB">
        <authorList>
            <consortium name="EnsemblPlants"/>
        </authorList>
    </citation>
    <scope>IDENTIFICATION</scope>
</reference>
<evidence type="ECO:0000256" key="7">
    <source>
        <dbReference type="ARBA" id="ARBA00049164"/>
    </source>
</evidence>
<dbReference type="Gramene" id="LPERR07G19590.1">
    <property type="protein sequence ID" value="LPERR07G19590.1"/>
    <property type="gene ID" value="LPERR07G19590"/>
</dbReference>
<dbReference type="Gene3D" id="3.90.180.10">
    <property type="entry name" value="Medium-chain alcohol dehydrogenases, catalytic domain"/>
    <property type="match status" value="3"/>
</dbReference>
<dbReference type="InterPro" id="IPR013149">
    <property type="entry name" value="ADH-like_C"/>
</dbReference>
<accession>A0A0D9X1L8</accession>
<evidence type="ECO:0000259" key="10">
    <source>
        <dbReference type="Pfam" id="PF00107"/>
    </source>
</evidence>
<comment type="similarity">
    <text evidence="9">Belongs to the zinc-containing alcohol dehydrogenase family.</text>
</comment>
<evidence type="ECO:0000313" key="12">
    <source>
        <dbReference type="EnsemblPlants" id="LPERR07G19590.1"/>
    </source>
</evidence>
<dbReference type="AlphaFoldDB" id="A0A0D9X1L8"/>
<dbReference type="Pfam" id="PF08240">
    <property type="entry name" value="ADH_N"/>
    <property type="match status" value="2"/>
</dbReference>
<protein>
    <recommendedName>
        <fullName evidence="14">Enoyl reductase (ER) domain-containing protein</fullName>
    </recommendedName>
</protein>
<reference evidence="13" key="2">
    <citation type="submission" date="2013-12" db="EMBL/GenBank/DDBJ databases">
        <authorList>
            <person name="Yu Y."/>
            <person name="Lee S."/>
            <person name="de Baynast K."/>
            <person name="Wissotski M."/>
            <person name="Liu L."/>
            <person name="Talag J."/>
            <person name="Goicoechea J."/>
            <person name="Angelova A."/>
            <person name="Jetty R."/>
            <person name="Kudrna D."/>
            <person name="Golser W."/>
            <person name="Rivera L."/>
            <person name="Zhang J."/>
            <person name="Wing R."/>
        </authorList>
    </citation>
    <scope>NUCLEOTIDE SEQUENCE</scope>
</reference>
<evidence type="ECO:0000256" key="2">
    <source>
        <dbReference type="ARBA" id="ARBA00004496"/>
    </source>
</evidence>
<evidence type="ECO:0000313" key="13">
    <source>
        <dbReference type="Proteomes" id="UP000032180"/>
    </source>
</evidence>
<evidence type="ECO:0000256" key="5">
    <source>
        <dbReference type="ARBA" id="ARBA00022833"/>
    </source>
</evidence>
<comment type="catalytic activity">
    <reaction evidence="7">
        <text>a secondary alcohol + NAD(+) = a ketone + NADH + H(+)</text>
        <dbReference type="Rhea" id="RHEA:10740"/>
        <dbReference type="ChEBI" id="CHEBI:15378"/>
        <dbReference type="ChEBI" id="CHEBI:17087"/>
        <dbReference type="ChEBI" id="CHEBI:35681"/>
        <dbReference type="ChEBI" id="CHEBI:57540"/>
        <dbReference type="ChEBI" id="CHEBI:57945"/>
        <dbReference type="EC" id="1.1.1.1"/>
    </reaction>
</comment>
<dbReference type="GO" id="GO:0005829">
    <property type="term" value="C:cytosol"/>
    <property type="evidence" value="ECO:0007669"/>
    <property type="project" value="TreeGrafter"/>
</dbReference>